<evidence type="ECO:0000256" key="11">
    <source>
        <dbReference type="PROSITE-ProRule" id="PRU00284"/>
    </source>
</evidence>
<comment type="similarity">
    <text evidence="10">Belongs to the methyl-accepting chemotaxis (MCP) protein family.</text>
</comment>
<feature type="domain" description="HAMP" evidence="15">
    <location>
        <begin position="214"/>
        <end position="266"/>
    </location>
</feature>
<dbReference type="GO" id="GO:0006935">
    <property type="term" value="P:chemotaxis"/>
    <property type="evidence" value="ECO:0007669"/>
    <property type="project" value="UniProtKB-KW"/>
</dbReference>
<dbReference type="PRINTS" id="PR00260">
    <property type="entry name" value="CHEMTRNSDUCR"/>
</dbReference>
<dbReference type="InterPro" id="IPR004089">
    <property type="entry name" value="MCPsignal_dom"/>
</dbReference>
<evidence type="ECO:0000313" key="17">
    <source>
        <dbReference type="Proteomes" id="UP000320591"/>
    </source>
</evidence>
<dbReference type="Pfam" id="PF00015">
    <property type="entry name" value="MCPsignal"/>
    <property type="match status" value="1"/>
</dbReference>
<dbReference type="PANTHER" id="PTHR43531">
    <property type="entry name" value="PROTEIN ICFG"/>
    <property type="match status" value="1"/>
</dbReference>
<organism evidence="16 17">
    <name type="scientific">Dickeya poaceiphila</name>
    <dbReference type="NCBI Taxonomy" id="568768"/>
    <lineage>
        <taxon>Bacteria</taxon>
        <taxon>Pseudomonadati</taxon>
        <taxon>Pseudomonadota</taxon>
        <taxon>Gammaproteobacteria</taxon>
        <taxon>Enterobacterales</taxon>
        <taxon>Pectobacteriaceae</taxon>
        <taxon>Dickeya</taxon>
    </lineage>
</organism>
<dbReference type="Proteomes" id="UP000320591">
    <property type="component" value="Chromosome"/>
</dbReference>
<evidence type="ECO:0000256" key="9">
    <source>
        <dbReference type="ARBA" id="ARBA00023224"/>
    </source>
</evidence>
<dbReference type="PANTHER" id="PTHR43531:SF14">
    <property type="entry name" value="METHYL-ACCEPTING CHEMOTAXIS PROTEIN I-RELATED"/>
    <property type="match status" value="1"/>
</dbReference>
<evidence type="ECO:0000256" key="4">
    <source>
        <dbReference type="ARBA" id="ARBA00022500"/>
    </source>
</evidence>
<dbReference type="RefSeq" id="WP_042868143.1">
    <property type="nucleotide sequence ID" value="NZ_CM001975.1"/>
</dbReference>
<dbReference type="Gene3D" id="1.20.120.30">
    <property type="entry name" value="Aspartate receptor, ligand-binding domain"/>
    <property type="match status" value="1"/>
</dbReference>
<dbReference type="GO" id="GO:0004888">
    <property type="term" value="F:transmembrane signaling receptor activity"/>
    <property type="evidence" value="ECO:0007669"/>
    <property type="project" value="InterPro"/>
</dbReference>
<reference evidence="16 17" key="1">
    <citation type="journal article" date="2019" name="Environ. Microbiol.">
        <title>The phytopathogenic nature of Dickeya aquatica 174/2 and the dynamic early evolution of Dickeya pathogenicity.</title>
        <authorList>
            <person name="Duprey A."/>
            <person name="Taib N."/>
            <person name="Leonard S."/>
            <person name="Garin T."/>
            <person name="Flandrois J.P."/>
            <person name="Nasser W."/>
            <person name="Brochier-Armanet C."/>
            <person name="Reverchon S."/>
        </authorList>
    </citation>
    <scope>NUCLEOTIDE SEQUENCE [LARGE SCALE GENOMIC DNA]</scope>
    <source>
        <strain evidence="16 17">NCPPB 569</strain>
    </source>
</reference>
<gene>
    <name evidence="16" type="ORF">Dpoa569_0003585</name>
</gene>
<dbReference type="Pfam" id="PF00672">
    <property type="entry name" value="HAMP"/>
    <property type="match status" value="1"/>
</dbReference>
<dbReference type="SMART" id="SM00304">
    <property type="entry name" value="HAMP"/>
    <property type="match status" value="1"/>
</dbReference>
<evidence type="ECO:0000256" key="3">
    <source>
        <dbReference type="ARBA" id="ARBA00022481"/>
    </source>
</evidence>
<dbReference type="EMBL" id="CP042220">
    <property type="protein sequence ID" value="QDX31538.1"/>
    <property type="molecule type" value="Genomic_DNA"/>
</dbReference>
<dbReference type="CDD" id="cd11386">
    <property type="entry name" value="MCP_signal"/>
    <property type="match status" value="1"/>
</dbReference>
<evidence type="ECO:0000256" key="13">
    <source>
        <dbReference type="SAM" id="Phobius"/>
    </source>
</evidence>
<feature type="domain" description="Methyl-accepting transducer" evidence="14">
    <location>
        <begin position="271"/>
        <end position="500"/>
    </location>
</feature>
<dbReference type="InterPro" id="IPR035440">
    <property type="entry name" value="4HB_MCP_dom_sf"/>
</dbReference>
<evidence type="ECO:0000256" key="10">
    <source>
        <dbReference type="ARBA" id="ARBA00029447"/>
    </source>
</evidence>
<dbReference type="Pfam" id="PF02203">
    <property type="entry name" value="TarH"/>
    <property type="match status" value="1"/>
</dbReference>
<name>A0A5B8IDL2_9GAMM</name>
<dbReference type="FunFam" id="1.10.287.950:FF:000001">
    <property type="entry name" value="Methyl-accepting chemotaxis sensory transducer"/>
    <property type="match status" value="1"/>
</dbReference>
<dbReference type="CDD" id="cd06225">
    <property type="entry name" value="HAMP"/>
    <property type="match status" value="1"/>
</dbReference>
<dbReference type="SUPFAM" id="SSF58104">
    <property type="entry name" value="Methyl-accepting chemotaxis protein (MCP) signaling domain"/>
    <property type="match status" value="1"/>
</dbReference>
<dbReference type="PROSITE" id="PS50111">
    <property type="entry name" value="CHEMOTAXIS_TRANSDUC_2"/>
    <property type="match status" value="1"/>
</dbReference>
<evidence type="ECO:0000256" key="6">
    <source>
        <dbReference type="ARBA" id="ARBA00022692"/>
    </source>
</evidence>
<dbReference type="AlphaFoldDB" id="A0A5B8IDL2"/>
<dbReference type="STRING" id="568768.GCA_000406125_00364"/>
<evidence type="ECO:0000256" key="5">
    <source>
        <dbReference type="ARBA" id="ARBA00022519"/>
    </source>
</evidence>
<evidence type="ECO:0000256" key="7">
    <source>
        <dbReference type="ARBA" id="ARBA00022989"/>
    </source>
</evidence>
<dbReference type="KEGG" id="dic:Dpoa569_0003585"/>
<dbReference type="InterPro" id="IPR003660">
    <property type="entry name" value="HAMP_dom"/>
</dbReference>
<dbReference type="OrthoDB" id="8724574at2"/>
<keyword evidence="8 13" id="KW-0472">Membrane</keyword>
<dbReference type="PROSITE" id="PS50885">
    <property type="entry name" value="HAMP"/>
    <property type="match status" value="1"/>
</dbReference>
<dbReference type="GO" id="GO:0007165">
    <property type="term" value="P:signal transduction"/>
    <property type="evidence" value="ECO:0007669"/>
    <property type="project" value="UniProtKB-KW"/>
</dbReference>
<accession>A0A5B8IDL2</accession>
<evidence type="ECO:0000256" key="1">
    <source>
        <dbReference type="ARBA" id="ARBA00004429"/>
    </source>
</evidence>
<proteinExistence type="inferred from homology"/>
<sequence>MFRKIKIRTTLSIMVFSLALLSLIVGVLGLVAVQSGNKSFAYVDNTVLPGLVALNESSELLLRARLDLRLYESLMGKEDKDAATVALKRARGKIDDADKKWQEYLTYPQFEQEKAISSDMAAKRDTLMREFITPAFTALEAGNLDDYRQRAGKSTTLYADFDNAAKKLVQYKRQSIDEAYSDSNTRVSRMQVILSVVIVCALVLATLAWSILTNLVVKPLNQAIAVFGQIAEGDLRAKIDIRGNNEIAQLFGAVQHMRDGLENMVRVVRNGTDAISVGVEEIASGNIDLSSRTEQQAASLDETASSMEQILSTVSNNEDNTRKANDLAQKASDSASRGGDVVTEVVDTMRSIQQSSARISDIVGVIDGIAFQTNLLALNAAVEAARAGEQGKGFAVVASEVRTLAQRSATAAKEIGTMIDNSLSRIEKGAGLVEVAGKTMDEILSDVRKVVDIMGEIMLSSGEQSRGISQINIAITQMDGVTQQNASLVAEVATAASSLQAQVTHLQQSIASFRLDNEAQPMLADGFRAQPQVALVGAR</sequence>
<dbReference type="SMART" id="SM00283">
    <property type="entry name" value="MA"/>
    <property type="match status" value="1"/>
</dbReference>
<feature type="transmembrane region" description="Helical" evidence="13">
    <location>
        <begin position="192"/>
        <end position="212"/>
    </location>
</feature>
<feature type="region of interest" description="Disordered" evidence="12">
    <location>
        <begin position="313"/>
        <end position="335"/>
    </location>
</feature>
<evidence type="ECO:0000313" key="16">
    <source>
        <dbReference type="EMBL" id="QDX31538.1"/>
    </source>
</evidence>
<dbReference type="GO" id="GO:0005886">
    <property type="term" value="C:plasma membrane"/>
    <property type="evidence" value="ECO:0007669"/>
    <property type="project" value="UniProtKB-SubCell"/>
</dbReference>
<keyword evidence="2" id="KW-1003">Cell membrane</keyword>
<keyword evidence="5" id="KW-0997">Cell inner membrane</keyword>
<evidence type="ECO:0000256" key="2">
    <source>
        <dbReference type="ARBA" id="ARBA00022475"/>
    </source>
</evidence>
<dbReference type="InterPro" id="IPR003122">
    <property type="entry name" value="Tar_rcpt_lig-bd"/>
</dbReference>
<dbReference type="SUPFAM" id="SSF47170">
    <property type="entry name" value="Aspartate receptor, ligand-binding domain"/>
    <property type="match status" value="1"/>
</dbReference>
<evidence type="ECO:0000259" key="15">
    <source>
        <dbReference type="PROSITE" id="PS50885"/>
    </source>
</evidence>
<keyword evidence="7 13" id="KW-1133">Transmembrane helix</keyword>
<comment type="subcellular location">
    <subcellularLocation>
        <location evidence="1">Cell inner membrane</location>
        <topology evidence="1">Multi-pass membrane protein</topology>
    </subcellularLocation>
</comment>
<keyword evidence="6 13" id="KW-0812">Transmembrane</keyword>
<protein>
    <submittedName>
        <fullName evidence="16">HAMP domain-containing protein</fullName>
    </submittedName>
</protein>
<keyword evidence="3" id="KW-0488">Methylation</keyword>
<evidence type="ECO:0000256" key="8">
    <source>
        <dbReference type="ARBA" id="ARBA00023136"/>
    </source>
</evidence>
<feature type="transmembrane region" description="Helical" evidence="13">
    <location>
        <begin position="12"/>
        <end position="33"/>
    </location>
</feature>
<keyword evidence="17" id="KW-1185">Reference proteome</keyword>
<evidence type="ECO:0000259" key="14">
    <source>
        <dbReference type="PROSITE" id="PS50111"/>
    </source>
</evidence>
<evidence type="ECO:0000256" key="12">
    <source>
        <dbReference type="SAM" id="MobiDB-lite"/>
    </source>
</evidence>
<keyword evidence="4" id="KW-0145">Chemotaxis</keyword>
<dbReference type="Gene3D" id="1.10.287.950">
    <property type="entry name" value="Methyl-accepting chemotaxis protein"/>
    <property type="match status" value="1"/>
</dbReference>
<keyword evidence="9 11" id="KW-0807">Transducer</keyword>
<dbReference type="InterPro" id="IPR051310">
    <property type="entry name" value="MCP_chemotaxis"/>
</dbReference>
<dbReference type="InterPro" id="IPR004090">
    <property type="entry name" value="Chemotax_Me-accpt_rcpt"/>
</dbReference>